<dbReference type="GO" id="GO:0030288">
    <property type="term" value="C:outer membrane-bounded periplasmic space"/>
    <property type="evidence" value="ECO:0007669"/>
    <property type="project" value="TreeGrafter"/>
</dbReference>
<protein>
    <submittedName>
        <fullName evidence="8">Molybdate transport system substrate-binding protein</fullName>
    </submittedName>
</protein>
<dbReference type="GO" id="GO:0015689">
    <property type="term" value="P:molybdate ion transport"/>
    <property type="evidence" value="ECO:0007669"/>
    <property type="project" value="InterPro"/>
</dbReference>
<evidence type="ECO:0000313" key="8">
    <source>
        <dbReference type="EMBL" id="SEK49352.1"/>
    </source>
</evidence>
<dbReference type="PIRSF" id="PIRSF004846">
    <property type="entry name" value="ModA"/>
    <property type="match status" value="1"/>
</dbReference>
<evidence type="ECO:0000256" key="5">
    <source>
        <dbReference type="ARBA" id="ARBA00062515"/>
    </source>
</evidence>
<dbReference type="FunFam" id="3.40.190.10:FF:000035">
    <property type="entry name" value="Molybdate ABC transporter substrate-binding protein"/>
    <property type="match status" value="1"/>
</dbReference>
<feature type="binding site" evidence="6">
    <location>
        <position position="32"/>
    </location>
    <ligand>
        <name>molybdate</name>
        <dbReference type="ChEBI" id="CHEBI:36264"/>
    </ligand>
</feature>
<dbReference type="AlphaFoldDB" id="A0A1H7HIQ8"/>
<feature type="binding site" evidence="6">
    <location>
        <position position="188"/>
    </location>
    <ligand>
        <name>molybdate</name>
        <dbReference type="ChEBI" id="CHEBI:36264"/>
    </ligand>
</feature>
<reference evidence="9" key="1">
    <citation type="submission" date="2016-10" db="EMBL/GenBank/DDBJ databases">
        <authorList>
            <person name="Varghese N."/>
            <person name="Submissions S."/>
        </authorList>
    </citation>
    <scope>NUCLEOTIDE SEQUENCE [LARGE SCALE GENOMIC DNA]</scope>
    <source>
        <strain evidence="9">JS21-1</strain>
    </source>
</reference>
<dbReference type="InterPro" id="IPR005950">
    <property type="entry name" value="ModA"/>
</dbReference>
<dbReference type="Gene3D" id="3.40.190.10">
    <property type="entry name" value="Periplasmic binding protein-like II"/>
    <property type="match status" value="2"/>
</dbReference>
<dbReference type="EMBL" id="FNZZ01000001">
    <property type="protein sequence ID" value="SEK49352.1"/>
    <property type="molecule type" value="Genomic_DNA"/>
</dbReference>
<sequence>MIRRLIVILFATLLVAPAAAKTPAPIVLAAASMQEAMIDAADAWARAGHPRPVLAFAASSALARQIEAGAPADLFVSADSEWMDQLQRRHLIAPGSRTVLARGRLVVVGQAGGRSLGGLRGEALARVLAAGPLAMADPSAVPAGRYGQQALTHMGAWAIVQPHVVRAENVRAALALVERGAAPFGIVYATDARASAKVRLAGVFPPNSHAPIIYPIARVARSRNMEGEQFRRFLLSPAGQAILARRGFATR</sequence>
<feature type="signal peptide" evidence="7">
    <location>
        <begin position="1"/>
        <end position="20"/>
    </location>
</feature>
<evidence type="ECO:0000256" key="7">
    <source>
        <dbReference type="SAM" id="SignalP"/>
    </source>
</evidence>
<name>A0A1H7HIQ8_9SPHN</name>
<feature type="binding site" evidence="6">
    <location>
        <position position="170"/>
    </location>
    <ligand>
        <name>molybdate</name>
        <dbReference type="ChEBI" id="CHEBI:36264"/>
    </ligand>
</feature>
<keyword evidence="9" id="KW-1185">Reference proteome</keyword>
<keyword evidence="2 6" id="KW-0500">Molybdenum</keyword>
<gene>
    <name evidence="8" type="ORF">SAMN05216382_0512</name>
</gene>
<evidence type="ECO:0000256" key="1">
    <source>
        <dbReference type="ARBA" id="ARBA00009175"/>
    </source>
</evidence>
<feature type="binding site" evidence="6">
    <location>
        <position position="143"/>
    </location>
    <ligand>
        <name>molybdate</name>
        <dbReference type="ChEBI" id="CHEBI:36264"/>
    </ligand>
</feature>
<feature type="chain" id="PRO_5011737510" evidence="7">
    <location>
        <begin position="21"/>
        <end position="251"/>
    </location>
</feature>
<keyword evidence="3 6" id="KW-0479">Metal-binding</keyword>
<evidence type="ECO:0000256" key="6">
    <source>
        <dbReference type="PIRSR" id="PIRSR004846-1"/>
    </source>
</evidence>
<evidence type="ECO:0000256" key="2">
    <source>
        <dbReference type="ARBA" id="ARBA00022505"/>
    </source>
</evidence>
<comment type="similarity">
    <text evidence="1">Belongs to the bacterial solute-binding protein ModA family.</text>
</comment>
<dbReference type="STRING" id="1855283.SAMN05216382_0512"/>
<dbReference type="PANTHER" id="PTHR30632">
    <property type="entry name" value="MOLYBDATE-BINDING PERIPLASMIC PROTEIN"/>
    <property type="match status" value="1"/>
</dbReference>
<keyword evidence="4 7" id="KW-0732">Signal</keyword>
<proteinExistence type="inferred from homology"/>
<dbReference type="PANTHER" id="PTHR30632:SF17">
    <property type="entry name" value="MOLYBDATE-BINDING PROTEIN MODA"/>
    <property type="match status" value="1"/>
</dbReference>
<dbReference type="GO" id="GO:1901359">
    <property type="term" value="F:tungstate binding"/>
    <property type="evidence" value="ECO:0007669"/>
    <property type="project" value="UniProtKB-ARBA"/>
</dbReference>
<dbReference type="OrthoDB" id="9785015at2"/>
<dbReference type="GO" id="GO:0030973">
    <property type="term" value="F:molybdate ion binding"/>
    <property type="evidence" value="ECO:0007669"/>
    <property type="project" value="TreeGrafter"/>
</dbReference>
<dbReference type="NCBIfam" id="TIGR01256">
    <property type="entry name" value="modA"/>
    <property type="match status" value="1"/>
</dbReference>
<feature type="binding site" evidence="6">
    <location>
        <position position="59"/>
    </location>
    <ligand>
        <name>molybdate</name>
        <dbReference type="ChEBI" id="CHEBI:36264"/>
    </ligand>
</feature>
<dbReference type="SUPFAM" id="SSF53850">
    <property type="entry name" value="Periplasmic binding protein-like II"/>
    <property type="match status" value="1"/>
</dbReference>
<evidence type="ECO:0000256" key="3">
    <source>
        <dbReference type="ARBA" id="ARBA00022723"/>
    </source>
</evidence>
<evidence type="ECO:0000313" key="9">
    <source>
        <dbReference type="Proteomes" id="UP000199214"/>
    </source>
</evidence>
<dbReference type="Pfam" id="PF13531">
    <property type="entry name" value="SBP_bac_11"/>
    <property type="match status" value="1"/>
</dbReference>
<dbReference type="Proteomes" id="UP000199214">
    <property type="component" value="Unassembled WGS sequence"/>
</dbReference>
<accession>A0A1H7HIQ8</accession>
<organism evidence="8 9">
    <name type="scientific">Sphingomonas palmae</name>
    <dbReference type="NCBI Taxonomy" id="1855283"/>
    <lineage>
        <taxon>Bacteria</taxon>
        <taxon>Pseudomonadati</taxon>
        <taxon>Pseudomonadota</taxon>
        <taxon>Alphaproteobacteria</taxon>
        <taxon>Sphingomonadales</taxon>
        <taxon>Sphingomonadaceae</taxon>
        <taxon>Sphingomonas</taxon>
    </lineage>
</organism>
<dbReference type="RefSeq" id="WP_093002958.1">
    <property type="nucleotide sequence ID" value="NZ_FNZZ01000001.1"/>
</dbReference>
<evidence type="ECO:0000256" key="4">
    <source>
        <dbReference type="ARBA" id="ARBA00022729"/>
    </source>
</evidence>
<dbReference type="InterPro" id="IPR050682">
    <property type="entry name" value="ModA/WtpA"/>
</dbReference>
<dbReference type="GO" id="GO:0046872">
    <property type="term" value="F:metal ion binding"/>
    <property type="evidence" value="ECO:0007669"/>
    <property type="project" value="UniProtKB-KW"/>
</dbReference>
<comment type="subunit">
    <text evidence="5">The complex is composed of two ATP-binding proteins (ModC), two transmembrane proteins (ModB) and a solute-binding protein (ModA).</text>
</comment>